<dbReference type="Gene3D" id="2.40.260.10">
    <property type="entry name" value="Sortase"/>
    <property type="match status" value="1"/>
</dbReference>
<evidence type="ECO:0000256" key="4">
    <source>
        <dbReference type="SAM" id="Phobius"/>
    </source>
</evidence>
<feature type="transmembrane region" description="Helical" evidence="4">
    <location>
        <begin position="12"/>
        <end position="34"/>
    </location>
</feature>
<protein>
    <submittedName>
        <fullName evidence="5">Class B sortase</fullName>
        <ecNumber evidence="5">3.4.22.71</ecNumber>
    </submittedName>
</protein>
<feature type="region of interest" description="Disordered" evidence="3">
    <location>
        <begin position="58"/>
        <end position="82"/>
    </location>
</feature>
<dbReference type="Proteomes" id="UP000886723">
    <property type="component" value="Unassembled WGS sequence"/>
</dbReference>
<proteinExistence type="predicted"/>
<reference evidence="5" key="2">
    <citation type="journal article" date="2021" name="PeerJ">
        <title>Extensive microbial diversity within the chicken gut microbiome revealed by metagenomics and culture.</title>
        <authorList>
            <person name="Gilroy R."/>
            <person name="Ravi A."/>
            <person name="Getino M."/>
            <person name="Pursley I."/>
            <person name="Horton D.L."/>
            <person name="Alikhan N.F."/>
            <person name="Baker D."/>
            <person name="Gharbi K."/>
            <person name="Hall N."/>
            <person name="Watson M."/>
            <person name="Adriaenssens E.M."/>
            <person name="Foster-Nyarko E."/>
            <person name="Jarju S."/>
            <person name="Secka A."/>
            <person name="Antonio M."/>
            <person name="Oren A."/>
            <person name="Chaudhuri R.R."/>
            <person name="La Ragione R."/>
            <person name="Hildebrand F."/>
            <person name="Pallen M.J."/>
        </authorList>
    </citation>
    <scope>NUCLEOTIDE SEQUENCE</scope>
    <source>
        <strain evidence="5">ChiBcec2-4451</strain>
    </source>
</reference>
<comment type="caution">
    <text evidence="5">The sequence shown here is derived from an EMBL/GenBank/DDBJ whole genome shotgun (WGS) entry which is preliminary data.</text>
</comment>
<accession>A0A9D1T686</accession>
<organism evidence="5 6">
    <name type="scientific">Candidatus Pullilachnospira stercoravium</name>
    <dbReference type="NCBI Taxonomy" id="2840913"/>
    <lineage>
        <taxon>Bacteria</taxon>
        <taxon>Bacillati</taxon>
        <taxon>Bacillota</taxon>
        <taxon>Clostridia</taxon>
        <taxon>Lachnospirales</taxon>
        <taxon>Lachnospiraceae</taxon>
        <taxon>Lachnospiraceae incertae sedis</taxon>
        <taxon>Candidatus Pullilachnospira</taxon>
    </lineage>
</organism>
<dbReference type="SUPFAM" id="SSF63817">
    <property type="entry name" value="Sortase"/>
    <property type="match status" value="1"/>
</dbReference>
<feature type="active site" description="Acyl-thioester intermediate" evidence="2">
    <location>
        <position position="254"/>
    </location>
</feature>
<dbReference type="InterPro" id="IPR009835">
    <property type="entry name" value="SrtB"/>
</dbReference>
<dbReference type="InterPro" id="IPR023365">
    <property type="entry name" value="Sortase_dom-sf"/>
</dbReference>
<dbReference type="NCBIfam" id="TIGR03064">
    <property type="entry name" value="sortase_srtB"/>
    <property type="match status" value="1"/>
</dbReference>
<keyword evidence="4" id="KW-0812">Transmembrane</keyword>
<dbReference type="CDD" id="cd05826">
    <property type="entry name" value="Sortase_B"/>
    <property type="match status" value="1"/>
</dbReference>
<gene>
    <name evidence="5" type="primary">srtB</name>
    <name evidence="5" type="ORF">IAA63_08235</name>
</gene>
<feature type="active site" description="Proton donor/acceptor" evidence="2">
    <location>
        <position position="160"/>
    </location>
</feature>
<name>A0A9D1T686_9FIRM</name>
<evidence type="ECO:0000256" key="3">
    <source>
        <dbReference type="SAM" id="MobiDB-lite"/>
    </source>
</evidence>
<keyword evidence="4" id="KW-1133">Transmembrane helix</keyword>
<dbReference type="EC" id="3.4.22.71" evidence="5"/>
<dbReference type="EMBL" id="DVON01000177">
    <property type="protein sequence ID" value="HIV13107.1"/>
    <property type="molecule type" value="Genomic_DNA"/>
</dbReference>
<evidence type="ECO:0000313" key="6">
    <source>
        <dbReference type="Proteomes" id="UP000886723"/>
    </source>
</evidence>
<sequence>MGKKNDKKKGGGFFWKILFITALAVFCFSGYQLFAIYRGYKAGVDEYKEVEHQVVKESQEPLVLKDQPETAEDPETLEAQAPDYQPPEVDFEELKSMNPDVIGWLDVEALDISYPIVQGEDNDYYLHRTFRGQENFAGSIFVDASNAADFSDPNTIIYGHNMKNGSMFGTLRRLYDQEKYKDSKYLWICTPEGKFRYEIFSLQYAEVTSDTYTLFSDHGDTFASYLEDMRQRSQVDLGTEGLSGNDYIVTLSTCTSDDQVRFVVQARWVGTY</sequence>
<dbReference type="Pfam" id="PF04203">
    <property type="entry name" value="Sortase"/>
    <property type="match status" value="1"/>
</dbReference>
<dbReference type="GO" id="GO:0016787">
    <property type="term" value="F:hydrolase activity"/>
    <property type="evidence" value="ECO:0007669"/>
    <property type="project" value="UniProtKB-KW"/>
</dbReference>
<evidence type="ECO:0000256" key="2">
    <source>
        <dbReference type="PIRSR" id="PIRSR605754-1"/>
    </source>
</evidence>
<keyword evidence="1 5" id="KW-0378">Hydrolase</keyword>
<dbReference type="AlphaFoldDB" id="A0A9D1T686"/>
<keyword evidence="4" id="KW-0472">Membrane</keyword>
<evidence type="ECO:0000256" key="1">
    <source>
        <dbReference type="ARBA" id="ARBA00022801"/>
    </source>
</evidence>
<dbReference type="InterPro" id="IPR005754">
    <property type="entry name" value="Sortase"/>
</dbReference>
<reference evidence="5" key="1">
    <citation type="submission" date="2020-10" db="EMBL/GenBank/DDBJ databases">
        <authorList>
            <person name="Gilroy R."/>
        </authorList>
    </citation>
    <scope>NUCLEOTIDE SEQUENCE</scope>
    <source>
        <strain evidence="5">ChiBcec2-4451</strain>
    </source>
</reference>
<evidence type="ECO:0000313" key="5">
    <source>
        <dbReference type="EMBL" id="HIV13107.1"/>
    </source>
</evidence>